<dbReference type="EMBL" id="LVVM01000303">
    <property type="protein sequence ID" value="OJA21037.1"/>
    <property type="molecule type" value="Genomic_DNA"/>
</dbReference>
<comment type="caution">
    <text evidence="1">The sequence shown here is derived from an EMBL/GenBank/DDBJ whole genome shotgun (WGS) entry which is preliminary data.</text>
</comment>
<proteinExistence type="predicted"/>
<accession>A0A1J8QJD1</accession>
<evidence type="ECO:0000313" key="2">
    <source>
        <dbReference type="Proteomes" id="UP000183567"/>
    </source>
</evidence>
<dbReference type="Proteomes" id="UP000183567">
    <property type="component" value="Unassembled WGS sequence"/>
</dbReference>
<sequence>MESSKYVRLHA</sequence>
<organism evidence="1 2">
    <name type="scientific">Rhizopogon vesiculosus</name>
    <dbReference type="NCBI Taxonomy" id="180088"/>
    <lineage>
        <taxon>Eukaryota</taxon>
        <taxon>Fungi</taxon>
        <taxon>Dikarya</taxon>
        <taxon>Basidiomycota</taxon>
        <taxon>Agaricomycotina</taxon>
        <taxon>Agaricomycetes</taxon>
        <taxon>Agaricomycetidae</taxon>
        <taxon>Boletales</taxon>
        <taxon>Suillineae</taxon>
        <taxon>Rhizopogonaceae</taxon>
        <taxon>Rhizopogon</taxon>
    </lineage>
</organism>
<name>A0A1J8QJD1_9AGAM</name>
<reference evidence="1 2" key="1">
    <citation type="submission" date="2016-03" db="EMBL/GenBank/DDBJ databases">
        <title>Comparative genomics of the ectomycorrhizal sister species Rhizopogon vinicolor and Rhizopogon vesiculosus (Basidiomycota: Boletales) reveals a divergence of the mating type B locus.</title>
        <authorList>
            <person name="Mujic A.B."/>
            <person name="Kuo A."/>
            <person name="Tritt A."/>
            <person name="Lipzen A."/>
            <person name="Chen C."/>
            <person name="Johnson J."/>
            <person name="Sharma A."/>
            <person name="Barry K."/>
            <person name="Grigoriev I.V."/>
            <person name="Spatafora J.W."/>
        </authorList>
    </citation>
    <scope>NUCLEOTIDE SEQUENCE [LARGE SCALE GENOMIC DNA]</scope>
    <source>
        <strain evidence="1 2">AM-OR11-056</strain>
    </source>
</reference>
<evidence type="ECO:0000313" key="1">
    <source>
        <dbReference type="EMBL" id="OJA21037.1"/>
    </source>
</evidence>
<gene>
    <name evidence="1" type="ORF">AZE42_05533</name>
</gene>
<keyword evidence="2" id="KW-1185">Reference proteome</keyword>
<protein>
    <submittedName>
        <fullName evidence="1">Uncharacterized protein</fullName>
    </submittedName>
</protein>